<dbReference type="EMBL" id="JAALHA020000006">
    <property type="protein sequence ID" value="MDR9896028.1"/>
    <property type="molecule type" value="Genomic_DNA"/>
</dbReference>
<dbReference type="AlphaFoldDB" id="A0AAP5MAM0"/>
<name>A0AAP5MAM0_9CYAN</name>
<keyword evidence="3" id="KW-1185">Reference proteome</keyword>
<evidence type="ECO:0000313" key="3">
    <source>
        <dbReference type="Proteomes" id="UP000667802"/>
    </source>
</evidence>
<comment type="caution">
    <text evidence="2">The sequence shown here is derived from an EMBL/GenBank/DDBJ whole genome shotgun (WGS) entry which is preliminary data.</text>
</comment>
<gene>
    <name evidence="2" type="ORF">G7B40_015860</name>
</gene>
<organism evidence="2 3">
    <name type="scientific">Aetokthonos hydrillicola Thurmond2011</name>
    <dbReference type="NCBI Taxonomy" id="2712845"/>
    <lineage>
        <taxon>Bacteria</taxon>
        <taxon>Bacillati</taxon>
        <taxon>Cyanobacteriota</taxon>
        <taxon>Cyanophyceae</taxon>
        <taxon>Nostocales</taxon>
        <taxon>Hapalosiphonaceae</taxon>
        <taxon>Aetokthonos</taxon>
    </lineage>
</organism>
<sequence>MNFKSIGLLFTSCVLTAICMTSMLSQAKADDGVRFICASGYDQKADKRFPTTYGWTSRGKIAVIRWKYPWFNSQTITPDKRCEEVSSRFQSAFDNQSLSYITNATANGQSVICTAKKIDGPCETILLTLRSEDDSVRILDELKDRLRGRSTKPIEHSSARPQVYYKIDMKKFLETAPVEKE</sequence>
<accession>A0AAP5MAM0</accession>
<protein>
    <submittedName>
        <fullName evidence="2">COP23 domain-containing protein</fullName>
    </submittedName>
</protein>
<dbReference type="InterPro" id="IPR025478">
    <property type="entry name" value="COP23"/>
</dbReference>
<dbReference type="RefSeq" id="WP_208344725.1">
    <property type="nucleotide sequence ID" value="NZ_CAWQFN010000533.1"/>
</dbReference>
<dbReference type="Pfam" id="PF14218">
    <property type="entry name" value="COP23"/>
    <property type="match status" value="1"/>
</dbReference>
<feature type="chain" id="PRO_5042859298" evidence="1">
    <location>
        <begin position="30"/>
        <end position="181"/>
    </location>
</feature>
<dbReference type="Proteomes" id="UP000667802">
    <property type="component" value="Unassembled WGS sequence"/>
</dbReference>
<evidence type="ECO:0000256" key="1">
    <source>
        <dbReference type="SAM" id="SignalP"/>
    </source>
</evidence>
<reference evidence="3" key="1">
    <citation type="journal article" date="2021" name="Science">
        <title>Hunting the eagle killer: A cyanobacterial neurotoxin causes vacuolar myelinopathy.</title>
        <authorList>
            <person name="Breinlinger S."/>
            <person name="Phillips T.J."/>
            <person name="Haram B.N."/>
            <person name="Mares J."/>
            <person name="Martinez Yerena J.A."/>
            <person name="Hrouzek P."/>
            <person name="Sobotka R."/>
            <person name="Henderson W.M."/>
            <person name="Schmieder P."/>
            <person name="Williams S.M."/>
            <person name="Lauderdale J.D."/>
            <person name="Wilde H.D."/>
            <person name="Gerrin W."/>
            <person name="Kust A."/>
            <person name="Washington J.W."/>
            <person name="Wagner C."/>
            <person name="Geier B."/>
            <person name="Liebeke M."/>
            <person name="Enke H."/>
            <person name="Niedermeyer T.H.J."/>
            <person name="Wilde S.B."/>
        </authorList>
    </citation>
    <scope>NUCLEOTIDE SEQUENCE [LARGE SCALE GENOMIC DNA]</scope>
    <source>
        <strain evidence="3">Thurmond2011</strain>
    </source>
</reference>
<feature type="signal peptide" evidence="1">
    <location>
        <begin position="1"/>
        <end position="29"/>
    </location>
</feature>
<evidence type="ECO:0000313" key="2">
    <source>
        <dbReference type="EMBL" id="MDR9896028.1"/>
    </source>
</evidence>
<proteinExistence type="predicted"/>
<keyword evidence="1" id="KW-0732">Signal</keyword>